<reference evidence="5" key="1">
    <citation type="submission" date="2016-09" db="EMBL/GenBank/DDBJ databases">
        <title>Draft genome of thermotolerant cyanobacterium Desertifilum sp. strain IPPAS B-1220.</title>
        <authorList>
            <person name="Sinetova M.A."/>
            <person name="Bolakhan K."/>
            <person name="Zayadan B.K."/>
            <person name="Mironov K.S."/>
            <person name="Ustinova V."/>
            <person name="Kupriyanova E.V."/>
            <person name="Sidorov R.A."/>
            <person name="Skrypnik A.N."/>
            <person name="Gogoleva N.E."/>
            <person name="Gogolev Y.V."/>
            <person name="Los D.A."/>
        </authorList>
    </citation>
    <scope>NUCLEOTIDE SEQUENCE [LARGE SCALE GENOMIC DNA]</scope>
    <source>
        <strain evidence="5">IPPAS B-1220</strain>
    </source>
</reference>
<dbReference type="RefSeq" id="WP_069967614.1">
    <property type="nucleotide sequence ID" value="NZ_CM124774.1"/>
</dbReference>
<feature type="chain" id="PRO_5009184325" evidence="2">
    <location>
        <begin position="31"/>
        <end position="395"/>
    </location>
</feature>
<feature type="signal peptide" evidence="2">
    <location>
        <begin position="1"/>
        <end position="30"/>
    </location>
</feature>
<dbReference type="Pfam" id="PF20597">
    <property type="entry name" value="pAdhesive_15"/>
    <property type="match status" value="1"/>
</dbReference>
<comment type="caution">
    <text evidence="5">The sequence shown here is derived from an EMBL/GenBank/DDBJ whole genome shotgun (WGS) entry which is preliminary data.</text>
</comment>
<keyword evidence="2" id="KW-0732">Signal</keyword>
<evidence type="ECO:0000256" key="1">
    <source>
        <dbReference type="SAM" id="MobiDB-lite"/>
    </source>
</evidence>
<dbReference type="Pfam" id="PF07589">
    <property type="entry name" value="PEP-CTERM"/>
    <property type="match status" value="1"/>
</dbReference>
<feature type="domain" description="Ice-binding protein C-terminal" evidence="3">
    <location>
        <begin position="372"/>
        <end position="395"/>
    </location>
</feature>
<protein>
    <submittedName>
        <fullName evidence="5">PEP-CTERM domain protein</fullName>
    </submittedName>
</protein>
<organism evidence="5">
    <name type="scientific">Desertifilum tharense IPPAS B-1220</name>
    <dbReference type="NCBI Taxonomy" id="1781255"/>
    <lineage>
        <taxon>Bacteria</taxon>
        <taxon>Bacillati</taxon>
        <taxon>Cyanobacteriota</taxon>
        <taxon>Cyanophyceae</taxon>
        <taxon>Desertifilales</taxon>
        <taxon>Desertifilaceae</taxon>
        <taxon>Desertifilum</taxon>
    </lineage>
</organism>
<dbReference type="STRING" id="1781255.BH720_12840"/>
<accession>A0A1E5QJJ0</accession>
<feature type="domain" description="Choice-of-anchor A" evidence="4">
    <location>
        <begin position="33"/>
        <end position="274"/>
    </location>
</feature>
<dbReference type="NCBIfam" id="TIGR04215">
    <property type="entry name" value="choice_anch_A"/>
    <property type="match status" value="1"/>
</dbReference>
<feature type="compositionally biased region" description="Pro residues" evidence="1">
    <location>
        <begin position="284"/>
        <end position="339"/>
    </location>
</feature>
<feature type="region of interest" description="Disordered" evidence="1">
    <location>
        <begin position="277"/>
        <end position="377"/>
    </location>
</feature>
<name>A0A1E5QJJ0_9CYAN</name>
<dbReference type="EMBL" id="MJGC01000061">
    <property type="protein sequence ID" value="OEJ74761.1"/>
    <property type="molecule type" value="Genomic_DNA"/>
</dbReference>
<sequence>MLLNSKSITTWTTLSLTTVAALSFSLPARAASLGIASDYNVFVFGDMNQSSDAEGRVAVGGNATFTNFGIGDRLPGSNGADTRLVVGGDLKYNGGQIFGGSAVVGGSVTSPVYFNCPSTCGVTQGSPINFSAAQQELMALSSHLGSLGATGSTEYKWGGIHIQGSNTDLNVFTIDGSQFAKSSYLNLSGVGQNSTVVFNVLGSSVNISNFGLNLGGIDKSKVLFNFVDATSISTTGFSFQGSVLATQAHYQFNNGNLEGTLVANSVSGSGEFHNYKFSGNLPTVPTPPSPAPQVSPSPEPQVSPSPEPQVSPSPEPQVSPSPEPQVSPSPEPQASPSPEPEVIASPEPQASPSPEPEVQPSLEPEIDTQPKSVPEPATLLGLLSVGGLLTLRRRK</sequence>
<dbReference type="NCBIfam" id="TIGR02595">
    <property type="entry name" value="PEP_CTERM"/>
    <property type="match status" value="1"/>
</dbReference>
<dbReference type="OrthoDB" id="287610at2"/>
<dbReference type="AlphaFoldDB" id="A0A1E5QJJ0"/>
<evidence type="ECO:0000313" key="5">
    <source>
        <dbReference type="EMBL" id="OEJ74761.1"/>
    </source>
</evidence>
<dbReference type="PANTHER" id="PTHR48148:SF2">
    <property type="entry name" value="PA14 DOMAIN-CONTAINING PROTEIN"/>
    <property type="match status" value="1"/>
</dbReference>
<evidence type="ECO:0000259" key="4">
    <source>
        <dbReference type="Pfam" id="PF20597"/>
    </source>
</evidence>
<gene>
    <name evidence="5" type="ORF">BH720_12840</name>
</gene>
<evidence type="ECO:0000259" key="3">
    <source>
        <dbReference type="Pfam" id="PF07589"/>
    </source>
</evidence>
<dbReference type="InterPro" id="IPR026588">
    <property type="entry name" value="Choice_anch_A"/>
</dbReference>
<dbReference type="InterPro" id="IPR013424">
    <property type="entry name" value="Ice-binding_C"/>
</dbReference>
<proteinExistence type="predicted"/>
<evidence type="ECO:0000256" key="2">
    <source>
        <dbReference type="SAM" id="SignalP"/>
    </source>
</evidence>
<dbReference type="PANTHER" id="PTHR48148">
    <property type="entry name" value="KERATINOCYTE PROLINE-RICH PROTEIN"/>
    <property type="match status" value="1"/>
</dbReference>